<sequence length="153" mass="16462">MPVNPYLTFRVATLEDVPTVLALLADDSTSGAQQGEYGETHRAAFEAIDADPGNELIVAELDGEVVGTMQLTYIPGISRGGALRMQIEAVRIASGLRGRGLGGQMLRWAVERGRARGCALVQLTTNKARKDAHRFYDSLGFVASHEGYKLALS</sequence>
<dbReference type="PANTHER" id="PTHR43877">
    <property type="entry name" value="AMINOALKYLPHOSPHONATE N-ACETYLTRANSFERASE-RELATED-RELATED"/>
    <property type="match status" value="1"/>
</dbReference>
<dbReference type="GO" id="GO:0016746">
    <property type="term" value="F:acyltransferase activity"/>
    <property type="evidence" value="ECO:0007669"/>
    <property type="project" value="UniProtKB-KW"/>
</dbReference>
<evidence type="ECO:0000313" key="5">
    <source>
        <dbReference type="Proteomes" id="UP001595698"/>
    </source>
</evidence>
<dbReference type="Pfam" id="PF00583">
    <property type="entry name" value="Acetyltransf_1"/>
    <property type="match status" value="1"/>
</dbReference>
<evidence type="ECO:0000313" key="4">
    <source>
        <dbReference type="EMBL" id="MFC3982908.1"/>
    </source>
</evidence>
<dbReference type="EMBL" id="JBHSBC010000022">
    <property type="protein sequence ID" value="MFC3982908.1"/>
    <property type="molecule type" value="Genomic_DNA"/>
</dbReference>
<dbReference type="EC" id="2.3.1.-" evidence="4"/>
<dbReference type="InterPro" id="IPR000182">
    <property type="entry name" value="GNAT_dom"/>
</dbReference>
<keyword evidence="2 4" id="KW-0012">Acyltransferase</keyword>
<evidence type="ECO:0000256" key="2">
    <source>
        <dbReference type="ARBA" id="ARBA00023315"/>
    </source>
</evidence>
<organism evidence="4 5">
    <name type="scientific">Streptosporangium jomthongense</name>
    <dbReference type="NCBI Taxonomy" id="1193683"/>
    <lineage>
        <taxon>Bacteria</taxon>
        <taxon>Bacillati</taxon>
        <taxon>Actinomycetota</taxon>
        <taxon>Actinomycetes</taxon>
        <taxon>Streptosporangiales</taxon>
        <taxon>Streptosporangiaceae</taxon>
        <taxon>Streptosporangium</taxon>
    </lineage>
</organism>
<feature type="domain" description="N-acetyltransferase" evidence="3">
    <location>
        <begin position="7"/>
        <end position="153"/>
    </location>
</feature>
<comment type="caution">
    <text evidence="4">The sequence shown here is derived from an EMBL/GenBank/DDBJ whole genome shotgun (WGS) entry which is preliminary data.</text>
</comment>
<dbReference type="InterPro" id="IPR050832">
    <property type="entry name" value="Bact_Acetyltransf"/>
</dbReference>
<dbReference type="PROSITE" id="PS51186">
    <property type="entry name" value="GNAT"/>
    <property type="match status" value="1"/>
</dbReference>
<dbReference type="InterPro" id="IPR016181">
    <property type="entry name" value="Acyl_CoA_acyltransferase"/>
</dbReference>
<keyword evidence="5" id="KW-1185">Reference proteome</keyword>
<evidence type="ECO:0000256" key="1">
    <source>
        <dbReference type="ARBA" id="ARBA00022679"/>
    </source>
</evidence>
<protein>
    <submittedName>
        <fullName evidence="4">GNAT family N-acetyltransferase</fullName>
        <ecNumber evidence="4">2.3.1.-</ecNumber>
    </submittedName>
</protein>
<gene>
    <name evidence="4" type="ORF">ACFOYY_22430</name>
</gene>
<accession>A0ABV8F612</accession>
<dbReference type="RefSeq" id="WP_386191656.1">
    <property type="nucleotide sequence ID" value="NZ_JBHSBC010000022.1"/>
</dbReference>
<proteinExistence type="predicted"/>
<dbReference type="Gene3D" id="3.40.630.30">
    <property type="match status" value="1"/>
</dbReference>
<evidence type="ECO:0000259" key="3">
    <source>
        <dbReference type="PROSITE" id="PS51186"/>
    </source>
</evidence>
<reference evidence="5" key="1">
    <citation type="journal article" date="2019" name="Int. J. Syst. Evol. Microbiol.">
        <title>The Global Catalogue of Microorganisms (GCM) 10K type strain sequencing project: providing services to taxonomists for standard genome sequencing and annotation.</title>
        <authorList>
            <consortium name="The Broad Institute Genomics Platform"/>
            <consortium name="The Broad Institute Genome Sequencing Center for Infectious Disease"/>
            <person name="Wu L."/>
            <person name="Ma J."/>
        </authorList>
    </citation>
    <scope>NUCLEOTIDE SEQUENCE [LARGE SCALE GENOMIC DNA]</scope>
    <source>
        <strain evidence="5">TBRC 7912</strain>
    </source>
</reference>
<dbReference type="PANTHER" id="PTHR43877:SF2">
    <property type="entry name" value="AMINOALKYLPHOSPHONATE N-ACETYLTRANSFERASE-RELATED"/>
    <property type="match status" value="1"/>
</dbReference>
<dbReference type="SUPFAM" id="SSF55729">
    <property type="entry name" value="Acyl-CoA N-acyltransferases (Nat)"/>
    <property type="match status" value="1"/>
</dbReference>
<keyword evidence="1 4" id="KW-0808">Transferase</keyword>
<name>A0ABV8F612_9ACTN</name>
<dbReference type="Proteomes" id="UP001595698">
    <property type="component" value="Unassembled WGS sequence"/>
</dbReference>